<dbReference type="EMBL" id="WHWB01033843">
    <property type="protein sequence ID" value="KAJ7416259.1"/>
    <property type="molecule type" value="Genomic_DNA"/>
</dbReference>
<protein>
    <submittedName>
        <fullName evidence="1">Uncharacterized protein</fullName>
    </submittedName>
</protein>
<accession>A0ABQ9DCL8</accession>
<comment type="caution">
    <text evidence="1">The sequence shown here is derived from an EMBL/GenBank/DDBJ whole genome shotgun (WGS) entry which is preliminary data.</text>
</comment>
<keyword evidence="2" id="KW-1185">Reference proteome</keyword>
<organism evidence="1 2">
    <name type="scientific">Willisornis vidua</name>
    <name type="common">Xingu scale-backed antbird</name>
    <dbReference type="NCBI Taxonomy" id="1566151"/>
    <lineage>
        <taxon>Eukaryota</taxon>
        <taxon>Metazoa</taxon>
        <taxon>Chordata</taxon>
        <taxon>Craniata</taxon>
        <taxon>Vertebrata</taxon>
        <taxon>Euteleostomi</taxon>
        <taxon>Archelosauria</taxon>
        <taxon>Archosauria</taxon>
        <taxon>Dinosauria</taxon>
        <taxon>Saurischia</taxon>
        <taxon>Theropoda</taxon>
        <taxon>Coelurosauria</taxon>
        <taxon>Aves</taxon>
        <taxon>Neognathae</taxon>
        <taxon>Neoaves</taxon>
        <taxon>Telluraves</taxon>
        <taxon>Australaves</taxon>
        <taxon>Passeriformes</taxon>
        <taxon>Thamnophilidae</taxon>
        <taxon>Willisornis</taxon>
    </lineage>
</organism>
<reference evidence="1" key="1">
    <citation type="submission" date="2019-10" db="EMBL/GenBank/DDBJ databases">
        <authorList>
            <person name="Soares A.E.R."/>
            <person name="Aleixo A."/>
            <person name="Schneider P."/>
            <person name="Miyaki C.Y."/>
            <person name="Schneider M.P."/>
            <person name="Mello C."/>
            <person name="Vasconcelos A.T.R."/>
        </authorList>
    </citation>
    <scope>NUCLEOTIDE SEQUENCE</scope>
    <source>
        <tissue evidence="1">Muscle</tissue>
    </source>
</reference>
<proteinExistence type="predicted"/>
<gene>
    <name evidence="1" type="ORF">WISP_72537</name>
</gene>
<name>A0ABQ9DCL8_9PASS</name>
<dbReference type="Proteomes" id="UP001145742">
    <property type="component" value="Unassembled WGS sequence"/>
</dbReference>
<sequence length="186" mass="21183">MNKLACLSCAQDEAKNSLASEQISDVEYTVSKLENEVLKSSLAFGSNLGEKLEFQVDKLVAENELLKAEVVQIKILLAAEKCKKKQLLEKQLPALIRQLPKSVSYLDIESWNRDIWSDNDDDEYVRISDSNFWMDSLCPLVKIETTVDSDGENPTTMPTTPWTPVELLKLQEKHSRWPGESEVEYM</sequence>
<evidence type="ECO:0000313" key="2">
    <source>
        <dbReference type="Proteomes" id="UP001145742"/>
    </source>
</evidence>
<evidence type="ECO:0000313" key="1">
    <source>
        <dbReference type="EMBL" id="KAJ7416259.1"/>
    </source>
</evidence>